<accession>A0A192H673</accession>
<dbReference type="OrthoDB" id="2296174at2"/>
<organism evidence="1 2">
    <name type="scientific">Loigolactobacillus backii</name>
    <dbReference type="NCBI Taxonomy" id="375175"/>
    <lineage>
        <taxon>Bacteria</taxon>
        <taxon>Bacillati</taxon>
        <taxon>Bacillota</taxon>
        <taxon>Bacilli</taxon>
        <taxon>Lactobacillales</taxon>
        <taxon>Lactobacillaceae</taxon>
        <taxon>Loigolactobacillus</taxon>
    </lineage>
</organism>
<protein>
    <submittedName>
        <fullName evidence="1">Uncharacterized protein</fullName>
    </submittedName>
</protein>
<dbReference type="KEGG" id="lbt:AYR52_11450"/>
<dbReference type="Proteomes" id="UP000078582">
    <property type="component" value="Chromosome"/>
</dbReference>
<evidence type="ECO:0000313" key="2">
    <source>
        <dbReference type="Proteomes" id="UP000078582"/>
    </source>
</evidence>
<dbReference type="EMBL" id="CP014873">
    <property type="protein sequence ID" value="ANK63491.1"/>
    <property type="molecule type" value="Genomic_DNA"/>
</dbReference>
<dbReference type="AlphaFoldDB" id="A0A192H673"/>
<reference evidence="1 2" key="1">
    <citation type="submission" date="2016-03" db="EMBL/GenBank/DDBJ databases">
        <title>Pediococcus and Lactobacillus from brewery environment - whole genome sequencing and assembly.</title>
        <authorList>
            <person name="Behr J."/>
            <person name="Geissler A.J."/>
            <person name="Vogel R.F."/>
        </authorList>
    </citation>
    <scope>NUCLEOTIDE SEQUENCE [LARGE SCALE GENOMIC DNA]</scope>
    <source>
        <strain evidence="1 2">TMW 1.1989</strain>
    </source>
</reference>
<evidence type="ECO:0000313" key="1">
    <source>
        <dbReference type="EMBL" id="ANK63491.1"/>
    </source>
</evidence>
<keyword evidence="2" id="KW-1185">Reference proteome</keyword>
<proteinExistence type="predicted"/>
<gene>
    <name evidence="1" type="ORF">AYR53_01870</name>
</gene>
<name>A0A192H673_9LACO</name>
<sequence>MLKEGARESPLLIFRATNKATGESFREVSNRRRFKDLEQMLATKYQLIVDNDELFVTDNVVRWAIAENKLHDQPEDPQNKQAFKEATNAVLRDHNLPINV</sequence>